<keyword evidence="5" id="KW-0648">Protein biosynthesis</keyword>
<sequence length="454" mass="50765">MLPIEFQAVLLAGGRGSRFPDLTEGRPKCLLPVGPLPLIWYPLNLLQRHGFQDVIVVVIESQKAEIQQQLEHTSLTIRVEYFTISSDHDFGTADTLRLIGDKIKSDLFVVSCDLVTNVSLYPLINKFRQHDATLVALLMKGCDDDAIVPGPKSKEKPERDLILTNLNTNRLIFSASLSDFEEQVSLPGHLFRGNGKVQIDSRLLDAHVYIIKRWILEFLQESKGFSTMKGELLPYIVKKQMSQPFNHTEVEKPMSDFNVNPHVDDIFTFVSHSLLAQKIAETSLYSEEKHKPSKNVDLIKCYAVKAPKDSFGVRVNTLRSFCAANQKIYSLIADMSTTKIPLVHPNSTVESNQVTQCSIGENTKINSKTSLKNSVIGANCVVNPKVRITDCILMNNVEIEEGVVLENCIICDKAVVKKGSILKNCLVGFNFIVPEGAQKEKTNFTTSSTHFMEI</sequence>
<evidence type="ECO:0000256" key="7">
    <source>
        <dbReference type="ARBA" id="ARBA00044229"/>
    </source>
</evidence>
<dbReference type="Gene3D" id="2.160.10.10">
    <property type="entry name" value="Hexapeptide repeat proteins"/>
    <property type="match status" value="1"/>
</dbReference>
<evidence type="ECO:0000259" key="10">
    <source>
        <dbReference type="Pfam" id="PF00483"/>
    </source>
</evidence>
<comment type="subunit">
    <text evidence="9">Component of the translation initiation factor 2B (eIF2B) complex which is a heterodecamer of two sets of five different subunits: alpha, beta, gamma, delta and epsilon. Subunits alpha, beta and delta comprise a regulatory subcomplex and subunits epsilon and gamma comprise a catalytic subcomplex. Within the complex, the hexameric regulatory complex resides at the center, with the two heterodimeric catalytic subcomplexes bound on opposite sides.</text>
</comment>
<comment type="subcellular location">
    <subcellularLocation>
        <location evidence="1">Cytoplasm</location>
        <location evidence="1">Cytosol</location>
    </subcellularLocation>
</comment>
<dbReference type="Pfam" id="PF00483">
    <property type="entry name" value="NTP_transferase"/>
    <property type="match status" value="1"/>
</dbReference>
<dbReference type="GO" id="GO:0005851">
    <property type="term" value="C:eukaryotic translation initiation factor 2B complex"/>
    <property type="evidence" value="ECO:0007669"/>
    <property type="project" value="TreeGrafter"/>
</dbReference>
<accession>A0A336L7M7</accession>
<dbReference type="EMBL" id="UFQS01002342">
    <property type="protein sequence ID" value="SSX13818.1"/>
    <property type="molecule type" value="Genomic_DNA"/>
</dbReference>
<dbReference type="PANTHER" id="PTHR45989:SF1">
    <property type="entry name" value="TRANSLATION INITIATION FACTOR EIF-2B SUBUNIT GAMMA"/>
    <property type="match status" value="1"/>
</dbReference>
<reference evidence="12" key="1">
    <citation type="submission" date="2018-04" db="EMBL/GenBank/DDBJ databases">
        <authorList>
            <person name="Go L.Y."/>
            <person name="Mitchell J.A."/>
        </authorList>
    </citation>
    <scope>NUCLEOTIDE SEQUENCE</scope>
    <source>
        <tissue evidence="12">Whole organism</tissue>
    </source>
</reference>
<keyword evidence="3" id="KW-0963">Cytoplasm</keyword>
<keyword evidence="4" id="KW-0396">Initiation factor</keyword>
<dbReference type="CDD" id="cd04652">
    <property type="entry name" value="LbH_eIF2B_gamma_C"/>
    <property type="match status" value="1"/>
</dbReference>
<gene>
    <name evidence="12" type="primary">CSON006153</name>
</gene>
<dbReference type="PANTHER" id="PTHR45989">
    <property type="entry name" value="TRANSLATION INITIATION FACTOR EIF-2B SUBUNIT GAMMA"/>
    <property type="match status" value="1"/>
</dbReference>
<dbReference type="InterPro" id="IPR056764">
    <property type="entry name" value="LbH_EIF2B3/5"/>
</dbReference>
<evidence type="ECO:0000256" key="3">
    <source>
        <dbReference type="ARBA" id="ARBA00022490"/>
    </source>
</evidence>
<dbReference type="CDD" id="cd04198">
    <property type="entry name" value="eIF-2B_gamma_N"/>
    <property type="match status" value="1"/>
</dbReference>
<evidence type="ECO:0000313" key="13">
    <source>
        <dbReference type="EMBL" id="SSX33239.1"/>
    </source>
</evidence>
<comment type="similarity">
    <text evidence="2">Belongs to the eIF-2B gamma/epsilon subunits family.</text>
</comment>
<evidence type="ECO:0000256" key="1">
    <source>
        <dbReference type="ARBA" id="ARBA00004514"/>
    </source>
</evidence>
<evidence type="ECO:0000256" key="5">
    <source>
        <dbReference type="ARBA" id="ARBA00022917"/>
    </source>
</evidence>
<evidence type="ECO:0000259" key="11">
    <source>
        <dbReference type="Pfam" id="PF25084"/>
    </source>
</evidence>
<dbReference type="InterPro" id="IPR005835">
    <property type="entry name" value="NTP_transferase_dom"/>
</dbReference>
<dbReference type="GO" id="GO:0005829">
    <property type="term" value="C:cytosol"/>
    <property type="evidence" value="ECO:0007669"/>
    <property type="project" value="UniProtKB-SubCell"/>
</dbReference>
<comment type="function">
    <text evidence="8">Acts as a component of the translation initiation factor 2B (eIF2B) complex, which catalyzes the exchange of GDP for GTP on the eukaryotic initiation factor 2 (eIF2) complex gamma subunit. Its guanine nucleotide exchange factor activity is repressed when bound to eIF2 complex phosphorylated on the alpha subunit, thereby limiting the amount of methionyl-initiator methionine tRNA available to the ribosome and consequently global translation is repressed.</text>
</comment>
<dbReference type="Pfam" id="PF25084">
    <property type="entry name" value="LbH_EIF2B"/>
    <property type="match status" value="1"/>
</dbReference>
<dbReference type="VEuPathDB" id="VectorBase:CSON006153"/>
<dbReference type="GO" id="GO:0003743">
    <property type="term" value="F:translation initiation factor activity"/>
    <property type="evidence" value="ECO:0007669"/>
    <property type="project" value="UniProtKB-KW"/>
</dbReference>
<dbReference type="AlphaFoldDB" id="A0A336L7M7"/>
<name>A0A336L7M7_CULSO</name>
<dbReference type="GO" id="GO:0005085">
    <property type="term" value="F:guanyl-nucleotide exchange factor activity"/>
    <property type="evidence" value="ECO:0007669"/>
    <property type="project" value="TreeGrafter"/>
</dbReference>
<dbReference type="EMBL" id="UFQT01002342">
    <property type="protein sequence ID" value="SSX33239.1"/>
    <property type="molecule type" value="Genomic_DNA"/>
</dbReference>
<evidence type="ECO:0000256" key="6">
    <source>
        <dbReference type="ARBA" id="ARBA00044196"/>
    </source>
</evidence>
<feature type="domain" description="EIF2B subunit epsilon/gamma LbH" evidence="11">
    <location>
        <begin position="355"/>
        <end position="436"/>
    </location>
</feature>
<reference evidence="13" key="2">
    <citation type="submission" date="2018-07" db="EMBL/GenBank/DDBJ databases">
        <authorList>
            <person name="Quirk P.G."/>
            <person name="Krulwich T.A."/>
        </authorList>
    </citation>
    <scope>NUCLEOTIDE SEQUENCE</scope>
</reference>
<protein>
    <recommendedName>
        <fullName evidence="6">Translation initiation factor eIF2B subunit gamma</fullName>
    </recommendedName>
    <alternativeName>
        <fullName evidence="7">eIF2B GDP-GTP exchange factor subunit gamma</fullName>
    </alternativeName>
</protein>
<evidence type="ECO:0000256" key="2">
    <source>
        <dbReference type="ARBA" id="ARBA00007878"/>
    </source>
</evidence>
<dbReference type="Gene3D" id="3.90.550.10">
    <property type="entry name" value="Spore Coat Polysaccharide Biosynthesis Protein SpsA, Chain A"/>
    <property type="match status" value="1"/>
</dbReference>
<dbReference type="InterPro" id="IPR051960">
    <property type="entry name" value="eIF2B_gamma"/>
</dbReference>
<proteinExistence type="inferred from homology"/>
<dbReference type="GO" id="GO:0002183">
    <property type="term" value="P:cytoplasmic translational initiation"/>
    <property type="evidence" value="ECO:0007669"/>
    <property type="project" value="TreeGrafter"/>
</dbReference>
<evidence type="ECO:0000256" key="4">
    <source>
        <dbReference type="ARBA" id="ARBA00022540"/>
    </source>
</evidence>
<dbReference type="InterPro" id="IPR029044">
    <property type="entry name" value="Nucleotide-diphossugar_trans"/>
</dbReference>
<dbReference type="SUPFAM" id="SSF53448">
    <property type="entry name" value="Nucleotide-diphospho-sugar transferases"/>
    <property type="match status" value="1"/>
</dbReference>
<evidence type="ECO:0000313" key="12">
    <source>
        <dbReference type="EMBL" id="SSX13818.1"/>
    </source>
</evidence>
<evidence type="ECO:0000256" key="8">
    <source>
        <dbReference type="ARBA" id="ARBA00045373"/>
    </source>
</evidence>
<evidence type="ECO:0000256" key="9">
    <source>
        <dbReference type="ARBA" id="ARBA00046432"/>
    </source>
</evidence>
<feature type="domain" description="Nucleotidyl transferase" evidence="10">
    <location>
        <begin position="8"/>
        <end position="136"/>
    </location>
</feature>
<organism evidence="12">
    <name type="scientific">Culicoides sonorensis</name>
    <name type="common">Biting midge</name>
    <dbReference type="NCBI Taxonomy" id="179676"/>
    <lineage>
        <taxon>Eukaryota</taxon>
        <taxon>Metazoa</taxon>
        <taxon>Ecdysozoa</taxon>
        <taxon>Arthropoda</taxon>
        <taxon>Hexapoda</taxon>
        <taxon>Insecta</taxon>
        <taxon>Pterygota</taxon>
        <taxon>Neoptera</taxon>
        <taxon>Endopterygota</taxon>
        <taxon>Diptera</taxon>
        <taxon>Nematocera</taxon>
        <taxon>Chironomoidea</taxon>
        <taxon>Ceratopogonidae</taxon>
        <taxon>Ceratopogoninae</taxon>
        <taxon>Culicoides</taxon>
        <taxon>Monoculicoides</taxon>
    </lineage>
</organism>